<keyword evidence="5" id="KW-0378">Hydrolase</keyword>
<dbReference type="Pfam" id="PF02811">
    <property type="entry name" value="PHP"/>
    <property type="match status" value="1"/>
</dbReference>
<evidence type="ECO:0000256" key="4">
    <source>
        <dbReference type="ARBA" id="ARBA00022605"/>
    </source>
</evidence>
<proteinExistence type="inferred from homology"/>
<evidence type="ECO:0000313" key="9">
    <source>
        <dbReference type="EMBL" id="SFG47036.1"/>
    </source>
</evidence>
<dbReference type="SUPFAM" id="SSF89550">
    <property type="entry name" value="PHP domain-like"/>
    <property type="match status" value="1"/>
</dbReference>
<evidence type="ECO:0000256" key="2">
    <source>
        <dbReference type="ARBA" id="ARBA00009152"/>
    </source>
</evidence>
<evidence type="ECO:0000256" key="6">
    <source>
        <dbReference type="ARBA" id="ARBA00023102"/>
    </source>
</evidence>
<evidence type="ECO:0000259" key="8">
    <source>
        <dbReference type="Pfam" id="PF02811"/>
    </source>
</evidence>
<dbReference type="InterPro" id="IPR016195">
    <property type="entry name" value="Pol/histidinol_Pase-like"/>
</dbReference>
<dbReference type="GO" id="GO:0004401">
    <property type="term" value="F:histidinol-phosphatase activity"/>
    <property type="evidence" value="ECO:0007669"/>
    <property type="project" value="UniProtKB-EC"/>
</dbReference>
<sequence>MYDYHVHSNYSDGDFLPSMLGAAEAAGLSGVGIADHCVVVPDERIRRFRDAYGFALDQTYPRRRGAIEELRDRFEIEVYDSAEMDYEPDAEAEIRAFLDEAAFDYTVGSVHSLDGTNVHYEEPFAAMSEAERRATVERYFEKVVALAESELFEIAAHVDLVERNAALRGLATEDQYDRVARAFADSRTVPEINAGRVLDDYGEFHPTPALFSALRDAGVEFVVGTDSHAPDEIAARAEKIREFTASTGLSPVELDL</sequence>
<evidence type="ECO:0000256" key="7">
    <source>
        <dbReference type="ARBA" id="ARBA00049158"/>
    </source>
</evidence>
<dbReference type="EMBL" id="FOOQ01000002">
    <property type="protein sequence ID" value="SFG47036.1"/>
    <property type="molecule type" value="Genomic_DNA"/>
</dbReference>
<evidence type="ECO:0000256" key="3">
    <source>
        <dbReference type="ARBA" id="ARBA00013085"/>
    </source>
</evidence>
<accession>A0A1I2SAF7</accession>
<gene>
    <name evidence="9" type="ORF">SAMN04488063_2153</name>
</gene>
<dbReference type="UniPathway" id="UPA00031">
    <property type="reaction ID" value="UER00013"/>
</dbReference>
<dbReference type="InterPro" id="IPR010140">
    <property type="entry name" value="Histidinol_P_phosphatase_HisJ"/>
</dbReference>
<comment type="similarity">
    <text evidence="2">Belongs to the PHP hydrolase family. HisK subfamily.</text>
</comment>
<dbReference type="InterPro" id="IPR004013">
    <property type="entry name" value="PHP_dom"/>
</dbReference>
<dbReference type="Gene3D" id="3.20.20.140">
    <property type="entry name" value="Metal-dependent hydrolases"/>
    <property type="match status" value="1"/>
</dbReference>
<comment type="catalytic activity">
    <reaction evidence="7">
        <text>L-histidinol phosphate + H2O = L-histidinol + phosphate</text>
        <dbReference type="Rhea" id="RHEA:14465"/>
        <dbReference type="ChEBI" id="CHEBI:15377"/>
        <dbReference type="ChEBI" id="CHEBI:43474"/>
        <dbReference type="ChEBI" id="CHEBI:57699"/>
        <dbReference type="ChEBI" id="CHEBI:57980"/>
        <dbReference type="EC" id="3.1.3.15"/>
    </reaction>
</comment>
<evidence type="ECO:0000256" key="5">
    <source>
        <dbReference type="ARBA" id="ARBA00022801"/>
    </source>
</evidence>
<dbReference type="PANTHER" id="PTHR21039">
    <property type="entry name" value="HISTIDINOL PHOSPHATASE-RELATED"/>
    <property type="match status" value="1"/>
</dbReference>
<organism evidence="9 10">
    <name type="scientific">Halopelagius inordinatus</name>
    <dbReference type="NCBI Taxonomy" id="553467"/>
    <lineage>
        <taxon>Archaea</taxon>
        <taxon>Methanobacteriati</taxon>
        <taxon>Methanobacteriota</taxon>
        <taxon>Stenosarchaea group</taxon>
        <taxon>Halobacteria</taxon>
        <taxon>Halobacteriales</taxon>
        <taxon>Haloferacaceae</taxon>
    </lineage>
</organism>
<dbReference type="Proteomes" id="UP000198876">
    <property type="component" value="Unassembled WGS sequence"/>
</dbReference>
<dbReference type="PANTHER" id="PTHR21039:SF0">
    <property type="entry name" value="HISTIDINOL-PHOSPHATASE"/>
    <property type="match status" value="1"/>
</dbReference>
<dbReference type="RefSeq" id="WP_092892017.1">
    <property type="nucleotide sequence ID" value="NZ_FOOQ01000002.1"/>
</dbReference>
<dbReference type="GO" id="GO:0005737">
    <property type="term" value="C:cytoplasm"/>
    <property type="evidence" value="ECO:0007669"/>
    <property type="project" value="TreeGrafter"/>
</dbReference>
<protein>
    <recommendedName>
        <fullName evidence="3">histidinol-phosphatase</fullName>
        <ecNumber evidence="3">3.1.3.15</ecNumber>
    </recommendedName>
</protein>
<evidence type="ECO:0000313" key="10">
    <source>
        <dbReference type="Proteomes" id="UP000198876"/>
    </source>
</evidence>
<comment type="pathway">
    <text evidence="1">Amino-acid biosynthesis; L-histidine biosynthesis; L-histidine from 5-phospho-alpha-D-ribose 1-diphosphate: step 8/9.</text>
</comment>
<reference evidence="10" key="1">
    <citation type="submission" date="2016-10" db="EMBL/GenBank/DDBJ databases">
        <authorList>
            <person name="Varghese N."/>
            <person name="Submissions S."/>
        </authorList>
    </citation>
    <scope>NUCLEOTIDE SEQUENCE [LARGE SCALE GENOMIC DNA]</scope>
    <source>
        <strain evidence="10">CGMCC 1.7739</strain>
    </source>
</reference>
<dbReference type="STRING" id="553467.SAMN04488063_2153"/>
<keyword evidence="10" id="KW-1185">Reference proteome</keyword>
<name>A0A1I2SAF7_9EURY</name>
<dbReference type="GO" id="GO:0000105">
    <property type="term" value="P:L-histidine biosynthetic process"/>
    <property type="evidence" value="ECO:0007669"/>
    <property type="project" value="UniProtKB-UniPathway"/>
</dbReference>
<keyword evidence="4" id="KW-0028">Amino-acid biosynthesis</keyword>
<evidence type="ECO:0000256" key="1">
    <source>
        <dbReference type="ARBA" id="ARBA00004970"/>
    </source>
</evidence>
<dbReference type="OrthoDB" id="9968at2157"/>
<keyword evidence="6" id="KW-0368">Histidine biosynthesis</keyword>
<feature type="domain" description="PHP" evidence="8">
    <location>
        <begin position="3"/>
        <end position="193"/>
    </location>
</feature>
<dbReference type="EC" id="3.1.3.15" evidence="3"/>
<dbReference type="AlphaFoldDB" id="A0A1I2SAF7"/>